<proteinExistence type="inferred from homology"/>
<evidence type="ECO:0000256" key="6">
    <source>
        <dbReference type="ARBA" id="ARBA00023263"/>
    </source>
</evidence>
<keyword evidence="4" id="KW-0479">Metal-binding</keyword>
<keyword evidence="6" id="KW-0281">Fimbrium</keyword>
<name>A0A1A9K7C4_9PSED</name>
<dbReference type="InterPro" id="IPR008707">
    <property type="entry name" value="B-propeller_PilY1"/>
</dbReference>
<evidence type="ECO:0000259" key="8">
    <source>
        <dbReference type="Pfam" id="PF05567"/>
    </source>
</evidence>
<keyword evidence="3" id="KW-1029">Fimbrium biogenesis</keyword>
<gene>
    <name evidence="9" type="ORF">A9C11_04935</name>
</gene>
<comment type="subcellular location">
    <subcellularLocation>
        <location evidence="1">Fimbrium</location>
    </subcellularLocation>
</comment>
<dbReference type="GO" id="GO:0046872">
    <property type="term" value="F:metal ion binding"/>
    <property type="evidence" value="ECO:0007669"/>
    <property type="project" value="UniProtKB-KW"/>
</dbReference>
<dbReference type="InterPro" id="IPR011047">
    <property type="entry name" value="Quinoprotein_ADH-like_sf"/>
</dbReference>
<accession>A0A1A9K7C4</accession>
<evidence type="ECO:0000256" key="7">
    <source>
        <dbReference type="SAM" id="MobiDB-lite"/>
    </source>
</evidence>
<evidence type="ECO:0000256" key="1">
    <source>
        <dbReference type="ARBA" id="ARBA00004561"/>
    </source>
</evidence>
<dbReference type="Proteomes" id="UP000077748">
    <property type="component" value="Chromosome"/>
</dbReference>
<dbReference type="SUPFAM" id="SSF50998">
    <property type="entry name" value="Quinoprotein alcohol dehydrogenase-like"/>
    <property type="match status" value="1"/>
</dbReference>
<feature type="domain" description="PilY1 beta-propeller" evidence="8">
    <location>
        <begin position="172"/>
        <end position="508"/>
    </location>
</feature>
<evidence type="ECO:0000256" key="2">
    <source>
        <dbReference type="ARBA" id="ARBA00008387"/>
    </source>
</evidence>
<evidence type="ECO:0000256" key="3">
    <source>
        <dbReference type="ARBA" id="ARBA00022558"/>
    </source>
</evidence>
<dbReference type="AlphaFoldDB" id="A0A1A9K7C4"/>
<feature type="region of interest" description="Disordered" evidence="7">
    <location>
        <begin position="148"/>
        <end position="171"/>
    </location>
</feature>
<protein>
    <recommendedName>
        <fullName evidence="8">PilY1 beta-propeller domain-containing protein</fullName>
    </recommendedName>
</protein>
<dbReference type="GO" id="GO:0009289">
    <property type="term" value="C:pilus"/>
    <property type="evidence" value="ECO:0007669"/>
    <property type="project" value="UniProtKB-SubCell"/>
</dbReference>
<sequence>MVKSLKNAFAKIVQEVRSSTTSLATNSTQLDTGSAIYQSQYNSENWSGDLLAKSVSTDGVVATTATWSAAAQLDALTSLTTRKIFTANTLTSQSSGSYFTSTTGVNFAWTSLDDATQTELKRTASTTSTSDTSTLVSDSVAQDRLNFLRGDRSQEQSSSSPSNPFRKRGSRLGDIVNSDPQFIDKQDFGYNLLAGTQWGTAGSAYLDYRRSSSYQSRTPIVVLGANDGMLHGFNANLSGGGGELFAYVPRSIMGNLYQLTDPNYSHRYFVDGSPAFSDVYVNSTWKTVVVGTTGAGGNSIFALDVTDPGSMTSDNVMWEFTAPDMGFPIQKPSIVALANGKFGVVVSSGFVNGNVTSGQVWILDIADGSVIKKFSISTTGGMGEPLVVDLNNDRVADRIYVGDTTGKLWRLDISGTGPESWGAPTTLGTNPLFSAVDGSSRAQPITAPLAAALNTDGYPIVLFGTGSFYQSSDTDLQQNQRIESFYGIIDKGATVARSNLLAQKILLQRTVGDNNLRVISNNSMSSTNKGWYIDLLWKAVDGGSDTLTGERVISRPVLRGGSVNFTTLTPSSDPCTGGGTSWIMALDVFGGARLPYNYFDANGDNTLDDNDYYVDQDGKKIPYSGISDSQDGAIKTPSFFNRDDGNDLICFVGSIGGEPQCAPVPPGNRTSGRVSWREMNR</sequence>
<evidence type="ECO:0000313" key="9">
    <source>
        <dbReference type="EMBL" id="ANI13369.1"/>
    </source>
</evidence>
<keyword evidence="5" id="KW-0106">Calcium</keyword>
<evidence type="ECO:0000256" key="5">
    <source>
        <dbReference type="ARBA" id="ARBA00022837"/>
    </source>
</evidence>
<reference evidence="9 10" key="1">
    <citation type="submission" date="2016-05" db="EMBL/GenBank/DDBJ databases">
        <title>Genome Sequence of Pseudomonas citronellolis Strain SJTE-3, an Estrogens and Persistent Organic Pollutants degradation strain.</title>
        <authorList>
            <person name="Liang R."/>
        </authorList>
    </citation>
    <scope>NUCLEOTIDE SEQUENCE [LARGE SCALE GENOMIC DNA]</scope>
    <source>
        <strain evidence="9 10">SJTE-3</strain>
    </source>
</reference>
<organism evidence="9 10">
    <name type="scientific">Pseudomonas citronellolis</name>
    <dbReference type="NCBI Taxonomy" id="53408"/>
    <lineage>
        <taxon>Bacteria</taxon>
        <taxon>Pseudomonadati</taxon>
        <taxon>Pseudomonadota</taxon>
        <taxon>Gammaproteobacteria</taxon>
        <taxon>Pseudomonadales</taxon>
        <taxon>Pseudomonadaceae</taxon>
        <taxon>Pseudomonas</taxon>
    </lineage>
</organism>
<dbReference type="EMBL" id="CP015878">
    <property type="protein sequence ID" value="ANI13369.1"/>
    <property type="molecule type" value="Genomic_DNA"/>
</dbReference>
<dbReference type="Pfam" id="PF05567">
    <property type="entry name" value="T4P_PilY1"/>
    <property type="match status" value="1"/>
</dbReference>
<evidence type="ECO:0000256" key="4">
    <source>
        <dbReference type="ARBA" id="ARBA00022723"/>
    </source>
</evidence>
<evidence type="ECO:0000313" key="10">
    <source>
        <dbReference type="Proteomes" id="UP000077748"/>
    </source>
</evidence>
<comment type="similarity">
    <text evidence="2">Belongs to the PilY1 family.</text>
</comment>